<evidence type="ECO:0000313" key="2">
    <source>
        <dbReference type="EMBL" id="ETO32588.1"/>
    </source>
</evidence>
<feature type="chain" id="PRO_5004975670" evidence="1">
    <location>
        <begin position="24"/>
        <end position="103"/>
    </location>
</feature>
<dbReference type="Proteomes" id="UP000023152">
    <property type="component" value="Unassembled WGS sequence"/>
</dbReference>
<protein>
    <submittedName>
        <fullName evidence="2">Uncharacterized protein</fullName>
    </submittedName>
</protein>
<keyword evidence="1" id="KW-0732">Signal</keyword>
<comment type="caution">
    <text evidence="2">The sequence shown here is derived from an EMBL/GenBank/DDBJ whole genome shotgun (WGS) entry which is preliminary data.</text>
</comment>
<feature type="signal peptide" evidence="1">
    <location>
        <begin position="1"/>
        <end position="23"/>
    </location>
</feature>
<gene>
    <name evidence="2" type="ORF">RFI_04529</name>
</gene>
<sequence length="103" mass="11853">MTNGQLRCLGKVFLLLLLKEGTPQHLKSRFGKGYQLDITFASRASAEEREKLKTKAEEELKQHFSVQLIEANQNKATFELGFEFQRDGAMTLAQMFRMVENLK</sequence>
<name>X6P382_RETFI</name>
<organism evidence="2 3">
    <name type="scientific">Reticulomyxa filosa</name>
    <dbReference type="NCBI Taxonomy" id="46433"/>
    <lineage>
        <taxon>Eukaryota</taxon>
        <taxon>Sar</taxon>
        <taxon>Rhizaria</taxon>
        <taxon>Retaria</taxon>
        <taxon>Foraminifera</taxon>
        <taxon>Monothalamids</taxon>
        <taxon>Reticulomyxidae</taxon>
        <taxon>Reticulomyxa</taxon>
    </lineage>
</organism>
<dbReference type="EMBL" id="ASPP01004073">
    <property type="protein sequence ID" value="ETO32588.1"/>
    <property type="molecule type" value="Genomic_DNA"/>
</dbReference>
<dbReference type="AlphaFoldDB" id="X6P382"/>
<accession>X6P382</accession>
<proteinExistence type="predicted"/>
<evidence type="ECO:0000313" key="3">
    <source>
        <dbReference type="Proteomes" id="UP000023152"/>
    </source>
</evidence>
<keyword evidence="3" id="KW-1185">Reference proteome</keyword>
<reference evidence="2 3" key="1">
    <citation type="journal article" date="2013" name="Curr. Biol.">
        <title>The Genome of the Foraminiferan Reticulomyxa filosa.</title>
        <authorList>
            <person name="Glockner G."/>
            <person name="Hulsmann N."/>
            <person name="Schleicher M."/>
            <person name="Noegel A.A."/>
            <person name="Eichinger L."/>
            <person name="Gallinger C."/>
            <person name="Pawlowski J."/>
            <person name="Sierra R."/>
            <person name="Euteneuer U."/>
            <person name="Pillet L."/>
            <person name="Moustafa A."/>
            <person name="Platzer M."/>
            <person name="Groth M."/>
            <person name="Szafranski K."/>
            <person name="Schliwa M."/>
        </authorList>
    </citation>
    <scope>NUCLEOTIDE SEQUENCE [LARGE SCALE GENOMIC DNA]</scope>
</reference>
<evidence type="ECO:0000256" key="1">
    <source>
        <dbReference type="SAM" id="SignalP"/>
    </source>
</evidence>